<evidence type="ECO:0000256" key="3">
    <source>
        <dbReference type="ARBA" id="ARBA00022692"/>
    </source>
</evidence>
<dbReference type="PANTHER" id="PTHR42643">
    <property type="entry name" value="IONOTROPIC RECEPTOR 20A-RELATED"/>
    <property type="match status" value="1"/>
</dbReference>
<dbReference type="InterPro" id="IPR052192">
    <property type="entry name" value="Insect_Ionotropic_Sensory_Rcpt"/>
</dbReference>
<sequence>MVNINTILKFLMLQTVTSLQEFIEQNLHRKTLVVISSDFHNIDENVTFIFRLILPKLIINSKNITNLEIFNDYIIVEPDAITLSSSLDLIKYNINSRGRFLIIVEKPLSVDQLKSTFQELWRLYIYNVIIYTNGSYVTWYPYLSKNRCGTATNIVSVLSSNPYDNKIPKKFNGCPITVTWDKLALAIKTPFDKSDPGYSIRLLDTVAQMINISTIYLTKNLPYMKAGKKDFRPLKQDIRQRNIDLVFMVAMAPISPEFEHSIPYYETYCYFVLPPRRKIISSTTTLFIFSTEIWMLIFASAFTMGVLLNYLDDCSLVVSLFQIIELMLQGTVRKVAKNTFVRLVFTVFFFYVLHLAWIYSSQLSGVMTKPSYEPKISTIKELGMSEKKLQFSDVWLGVFANKSAYTNILKKQVKPEKVPSFEKEVLDFTQKLDHAIVISMDRLLFIKNYNKLHLVQKDKV</sequence>
<keyword evidence="5 8" id="KW-0472">Membrane</keyword>
<evidence type="ECO:0000256" key="5">
    <source>
        <dbReference type="ARBA" id="ARBA00023136"/>
    </source>
</evidence>
<keyword evidence="3 8" id="KW-0812">Transmembrane</keyword>
<evidence type="ECO:0000256" key="8">
    <source>
        <dbReference type="SAM" id="Phobius"/>
    </source>
</evidence>
<comment type="subcellular location">
    <subcellularLocation>
        <location evidence="1">Cell membrane</location>
        <topology evidence="1">Multi-pass membrane protein</topology>
    </subcellularLocation>
</comment>
<keyword evidence="4 8" id="KW-1133">Transmembrane helix</keyword>
<evidence type="ECO:0000313" key="10">
    <source>
        <dbReference type="Proteomes" id="UP001168821"/>
    </source>
</evidence>
<proteinExistence type="predicted"/>
<evidence type="ECO:0000313" key="9">
    <source>
        <dbReference type="EMBL" id="KAJ3652044.1"/>
    </source>
</evidence>
<feature type="transmembrane region" description="Helical" evidence="8">
    <location>
        <begin position="340"/>
        <end position="359"/>
    </location>
</feature>
<name>A0AA38MDG8_9CUCU</name>
<dbReference type="PANTHER" id="PTHR42643:SF38">
    <property type="entry name" value="IONOTROPIC RECEPTOR 100A"/>
    <property type="match status" value="1"/>
</dbReference>
<keyword evidence="2" id="KW-1003">Cell membrane</keyword>
<accession>A0AA38MDG8</accession>
<dbReference type="GO" id="GO:0005886">
    <property type="term" value="C:plasma membrane"/>
    <property type="evidence" value="ECO:0007669"/>
    <property type="project" value="UniProtKB-SubCell"/>
</dbReference>
<feature type="transmembrane region" description="Helical" evidence="8">
    <location>
        <begin position="286"/>
        <end position="304"/>
    </location>
</feature>
<keyword evidence="10" id="KW-1185">Reference proteome</keyword>
<evidence type="ECO:0000256" key="7">
    <source>
        <dbReference type="ARBA" id="ARBA00023180"/>
    </source>
</evidence>
<organism evidence="9 10">
    <name type="scientific">Zophobas morio</name>
    <dbReference type="NCBI Taxonomy" id="2755281"/>
    <lineage>
        <taxon>Eukaryota</taxon>
        <taxon>Metazoa</taxon>
        <taxon>Ecdysozoa</taxon>
        <taxon>Arthropoda</taxon>
        <taxon>Hexapoda</taxon>
        <taxon>Insecta</taxon>
        <taxon>Pterygota</taxon>
        <taxon>Neoptera</taxon>
        <taxon>Endopterygota</taxon>
        <taxon>Coleoptera</taxon>
        <taxon>Polyphaga</taxon>
        <taxon>Cucujiformia</taxon>
        <taxon>Tenebrionidae</taxon>
        <taxon>Zophobas</taxon>
    </lineage>
</organism>
<evidence type="ECO:0000256" key="4">
    <source>
        <dbReference type="ARBA" id="ARBA00022989"/>
    </source>
</evidence>
<dbReference type="EMBL" id="JALNTZ010000005">
    <property type="protein sequence ID" value="KAJ3652044.1"/>
    <property type="molecule type" value="Genomic_DNA"/>
</dbReference>
<dbReference type="Gene3D" id="1.10.287.70">
    <property type="match status" value="1"/>
</dbReference>
<evidence type="ECO:0000256" key="6">
    <source>
        <dbReference type="ARBA" id="ARBA00023170"/>
    </source>
</evidence>
<evidence type="ECO:0000256" key="1">
    <source>
        <dbReference type="ARBA" id="ARBA00004651"/>
    </source>
</evidence>
<reference evidence="9" key="1">
    <citation type="journal article" date="2023" name="G3 (Bethesda)">
        <title>Whole genome assemblies of Zophobas morio and Tenebrio molitor.</title>
        <authorList>
            <person name="Kaur S."/>
            <person name="Stinson S.A."/>
            <person name="diCenzo G.C."/>
        </authorList>
    </citation>
    <scope>NUCLEOTIDE SEQUENCE</scope>
    <source>
        <strain evidence="9">QUZm001</strain>
    </source>
</reference>
<keyword evidence="6" id="KW-0675">Receptor</keyword>
<evidence type="ECO:0000256" key="2">
    <source>
        <dbReference type="ARBA" id="ARBA00022475"/>
    </source>
</evidence>
<gene>
    <name evidence="9" type="ORF">Zmor_018044</name>
</gene>
<keyword evidence="7" id="KW-0325">Glycoprotein</keyword>
<dbReference type="Proteomes" id="UP001168821">
    <property type="component" value="Unassembled WGS sequence"/>
</dbReference>
<comment type="caution">
    <text evidence="9">The sequence shown here is derived from an EMBL/GenBank/DDBJ whole genome shotgun (WGS) entry which is preliminary data.</text>
</comment>
<protein>
    <submittedName>
        <fullName evidence="9">Uncharacterized protein</fullName>
    </submittedName>
</protein>
<dbReference type="AlphaFoldDB" id="A0AA38MDG8"/>